<dbReference type="InterPro" id="IPR036890">
    <property type="entry name" value="HATPase_C_sf"/>
</dbReference>
<dbReference type="RefSeq" id="WP_249457798.1">
    <property type="nucleotide sequence ID" value="NZ_JAMCCK010000010.1"/>
</dbReference>
<dbReference type="Gene3D" id="3.30.565.10">
    <property type="entry name" value="Histidine kinase-like ATPase, C-terminal domain"/>
    <property type="match status" value="1"/>
</dbReference>
<reference evidence="3 4" key="1">
    <citation type="submission" date="2022-05" db="EMBL/GenBank/DDBJ databases">
        <title>Genome Resource of Streptomyces lavenduligriseus GA1-1, a Strain with Broad-Spectrum Antifungal Activity against Phytopathogenic Fungi.</title>
        <authorList>
            <person name="Qi D."/>
        </authorList>
    </citation>
    <scope>NUCLEOTIDE SEQUENCE [LARGE SCALE GENOMIC DNA]</scope>
    <source>
        <strain evidence="3 4">GA1-1</strain>
    </source>
</reference>
<dbReference type="PANTHER" id="PTHR35526">
    <property type="entry name" value="ANTI-SIGMA-F FACTOR RSBW-RELATED"/>
    <property type="match status" value="1"/>
</dbReference>
<sequence>MHRASALTPSAPFFGRHAERYRLSTPHTPRAPKIARDFLVTLIGVQHPSLIEPGTLCMSEVVTNAIRHTRSPRIAIDVSIGDERVLVRVHDNRPCPLPASRKPPHEEFEHGRGLALIEAHAARWGITFFGGLSPRSKAVWFELHETAETRGAGAIRTDLP</sequence>
<dbReference type="SUPFAM" id="SSF55874">
    <property type="entry name" value="ATPase domain of HSP90 chaperone/DNA topoisomerase II/histidine kinase"/>
    <property type="match status" value="1"/>
</dbReference>
<dbReference type="InterPro" id="IPR050267">
    <property type="entry name" value="Anti-sigma-factor_SerPK"/>
</dbReference>
<keyword evidence="3" id="KW-0067">ATP-binding</keyword>
<dbReference type="PANTHER" id="PTHR35526:SF3">
    <property type="entry name" value="ANTI-SIGMA-F FACTOR RSBW"/>
    <property type="match status" value="1"/>
</dbReference>
<evidence type="ECO:0000259" key="2">
    <source>
        <dbReference type="Pfam" id="PF13581"/>
    </source>
</evidence>
<keyword evidence="1" id="KW-0723">Serine/threonine-protein kinase</keyword>
<keyword evidence="1" id="KW-0808">Transferase</keyword>
<dbReference type="Pfam" id="PF13581">
    <property type="entry name" value="HATPase_c_2"/>
    <property type="match status" value="1"/>
</dbReference>
<evidence type="ECO:0000256" key="1">
    <source>
        <dbReference type="ARBA" id="ARBA00022527"/>
    </source>
</evidence>
<evidence type="ECO:0000313" key="4">
    <source>
        <dbReference type="Proteomes" id="UP001202052"/>
    </source>
</evidence>
<dbReference type="CDD" id="cd16936">
    <property type="entry name" value="HATPase_RsbW-like"/>
    <property type="match status" value="1"/>
</dbReference>
<dbReference type="GO" id="GO:0005524">
    <property type="term" value="F:ATP binding"/>
    <property type="evidence" value="ECO:0007669"/>
    <property type="project" value="UniProtKB-KW"/>
</dbReference>
<dbReference type="EMBL" id="JAMCCK010000010">
    <property type="protein sequence ID" value="MCL3993206.1"/>
    <property type="molecule type" value="Genomic_DNA"/>
</dbReference>
<protein>
    <submittedName>
        <fullName evidence="3">ATP-binding protein</fullName>
    </submittedName>
</protein>
<name>A0ABT0NPY4_9ACTN</name>
<comment type="caution">
    <text evidence="3">The sequence shown here is derived from an EMBL/GenBank/DDBJ whole genome shotgun (WGS) entry which is preliminary data.</text>
</comment>
<organism evidence="3 4">
    <name type="scientific">Streptomyces lavenduligriseus</name>
    <dbReference type="NCBI Taxonomy" id="67315"/>
    <lineage>
        <taxon>Bacteria</taxon>
        <taxon>Bacillati</taxon>
        <taxon>Actinomycetota</taxon>
        <taxon>Actinomycetes</taxon>
        <taxon>Kitasatosporales</taxon>
        <taxon>Streptomycetaceae</taxon>
        <taxon>Streptomyces</taxon>
    </lineage>
</organism>
<dbReference type="Proteomes" id="UP001202052">
    <property type="component" value="Unassembled WGS sequence"/>
</dbReference>
<proteinExistence type="predicted"/>
<keyword evidence="1" id="KW-0418">Kinase</keyword>
<dbReference type="InterPro" id="IPR003594">
    <property type="entry name" value="HATPase_dom"/>
</dbReference>
<feature type="domain" description="Histidine kinase/HSP90-like ATPase" evidence="2">
    <location>
        <begin position="48"/>
        <end position="119"/>
    </location>
</feature>
<keyword evidence="3" id="KW-0547">Nucleotide-binding</keyword>
<gene>
    <name evidence="3" type="ORF">M4438_06670</name>
</gene>
<accession>A0ABT0NPY4</accession>
<keyword evidence="4" id="KW-1185">Reference proteome</keyword>
<evidence type="ECO:0000313" key="3">
    <source>
        <dbReference type="EMBL" id="MCL3993206.1"/>
    </source>
</evidence>